<evidence type="ECO:0000256" key="2">
    <source>
        <dbReference type="SAM" id="Phobius"/>
    </source>
</evidence>
<protein>
    <recommendedName>
        <fullName evidence="3">Transcobalamin-like C-terminal domain-containing protein</fullName>
    </recommendedName>
</protein>
<keyword evidence="2" id="KW-1133">Transmembrane helix</keyword>
<feature type="compositionally biased region" description="Polar residues" evidence="1">
    <location>
        <begin position="61"/>
        <end position="84"/>
    </location>
</feature>
<dbReference type="Pfam" id="PF14478">
    <property type="entry name" value="DUF4430"/>
    <property type="match status" value="1"/>
</dbReference>
<evidence type="ECO:0000313" key="4">
    <source>
        <dbReference type="EMBL" id="OGH78552.1"/>
    </source>
</evidence>
<keyword evidence="2" id="KW-0812">Transmembrane</keyword>
<name>A0A1F6N3V2_9BACT</name>
<reference evidence="4 5" key="1">
    <citation type="journal article" date="2016" name="Nat. Commun.">
        <title>Thousands of microbial genomes shed light on interconnected biogeochemical processes in an aquifer system.</title>
        <authorList>
            <person name="Anantharaman K."/>
            <person name="Brown C.T."/>
            <person name="Hug L.A."/>
            <person name="Sharon I."/>
            <person name="Castelle C.J."/>
            <person name="Probst A.J."/>
            <person name="Thomas B.C."/>
            <person name="Singh A."/>
            <person name="Wilkins M.J."/>
            <person name="Karaoz U."/>
            <person name="Brodie E.L."/>
            <person name="Williams K.H."/>
            <person name="Hubbard S.S."/>
            <person name="Banfield J.F."/>
        </authorList>
    </citation>
    <scope>NUCLEOTIDE SEQUENCE [LARGE SCALE GENOMIC DNA]</scope>
</reference>
<gene>
    <name evidence="4" type="ORF">A2983_02710</name>
</gene>
<dbReference type="Gene3D" id="2.170.130.30">
    <property type="match status" value="1"/>
</dbReference>
<dbReference type="EMBL" id="MFQH01000006">
    <property type="protein sequence ID" value="OGH78552.1"/>
    <property type="molecule type" value="Genomic_DNA"/>
</dbReference>
<evidence type="ECO:0000256" key="1">
    <source>
        <dbReference type="SAM" id="MobiDB-lite"/>
    </source>
</evidence>
<organism evidence="4 5">
    <name type="scientific">Candidatus Magasanikbacteria bacterium RIFCSPLOWO2_01_FULL_40_15</name>
    <dbReference type="NCBI Taxonomy" id="1798686"/>
    <lineage>
        <taxon>Bacteria</taxon>
        <taxon>Candidatus Magasanikiibacteriota</taxon>
    </lineage>
</organism>
<dbReference type="InterPro" id="IPR027954">
    <property type="entry name" value="Transcobalamin-like_C"/>
</dbReference>
<keyword evidence="2" id="KW-0472">Membrane</keyword>
<dbReference type="Proteomes" id="UP000177040">
    <property type="component" value="Unassembled WGS sequence"/>
</dbReference>
<feature type="region of interest" description="Disordered" evidence="1">
    <location>
        <begin position="61"/>
        <end position="85"/>
    </location>
</feature>
<accession>A0A1F6N3V2</accession>
<feature type="domain" description="Transcobalamin-like C-terminal" evidence="3">
    <location>
        <begin position="118"/>
        <end position="192"/>
    </location>
</feature>
<evidence type="ECO:0000313" key="5">
    <source>
        <dbReference type="Proteomes" id="UP000177040"/>
    </source>
</evidence>
<dbReference type="AlphaFoldDB" id="A0A1F6N3V2"/>
<sequence>MRCLKILRRHWLATIILFGSLILMIIYGNSQNIESNSNKLLNQESQSVEIKLKEKSISVPTNQNYDTENKNENNTSTQTNSPKTIEQKPNADALEKNLIAAKIIIGENEYLINVTPSSSVYDALIQMNKSGQASFNFKEFSGLGYFVEGINGKTSDKLRGRYWIYYINGVKAQMGISQYILKSNDIITWKYENQE</sequence>
<feature type="transmembrane region" description="Helical" evidence="2">
    <location>
        <begin position="12"/>
        <end position="30"/>
    </location>
</feature>
<proteinExistence type="predicted"/>
<comment type="caution">
    <text evidence="4">The sequence shown here is derived from an EMBL/GenBank/DDBJ whole genome shotgun (WGS) entry which is preliminary data.</text>
</comment>
<evidence type="ECO:0000259" key="3">
    <source>
        <dbReference type="Pfam" id="PF14478"/>
    </source>
</evidence>